<name>A0AA38IH35_9CUCU</name>
<keyword evidence="2" id="KW-1185">Reference proteome</keyword>
<comment type="caution">
    <text evidence="1">The sequence shown here is derived from an EMBL/GenBank/DDBJ whole genome shotgun (WGS) entry which is preliminary data.</text>
</comment>
<gene>
    <name evidence="1" type="ORF">Zmor_009573</name>
</gene>
<accession>A0AA38IH35</accession>
<protein>
    <submittedName>
        <fullName evidence="1">Uncharacterized protein</fullName>
    </submittedName>
</protein>
<evidence type="ECO:0000313" key="1">
    <source>
        <dbReference type="EMBL" id="KAJ3657793.1"/>
    </source>
</evidence>
<sequence>MIIGLLTQGLSSRKMSPVSYNLYSATHRLGGASLLLSRYEQPEWFFTWKKVILNDCDKSLLGKSRTIVYFHRRSLKENLREPILWLGSGCDYKRITFHSKVKEMETIYNKL</sequence>
<reference evidence="1" key="1">
    <citation type="journal article" date="2023" name="G3 (Bethesda)">
        <title>Whole genome assemblies of Zophobas morio and Tenebrio molitor.</title>
        <authorList>
            <person name="Kaur S."/>
            <person name="Stinson S.A."/>
            <person name="diCenzo G.C."/>
        </authorList>
    </citation>
    <scope>NUCLEOTIDE SEQUENCE</scope>
    <source>
        <strain evidence="1">QUZm001</strain>
    </source>
</reference>
<dbReference type="Proteomes" id="UP001168821">
    <property type="component" value="Unassembled WGS sequence"/>
</dbReference>
<evidence type="ECO:0000313" key="2">
    <source>
        <dbReference type="Proteomes" id="UP001168821"/>
    </source>
</evidence>
<proteinExistence type="predicted"/>
<organism evidence="1 2">
    <name type="scientific">Zophobas morio</name>
    <dbReference type="NCBI Taxonomy" id="2755281"/>
    <lineage>
        <taxon>Eukaryota</taxon>
        <taxon>Metazoa</taxon>
        <taxon>Ecdysozoa</taxon>
        <taxon>Arthropoda</taxon>
        <taxon>Hexapoda</taxon>
        <taxon>Insecta</taxon>
        <taxon>Pterygota</taxon>
        <taxon>Neoptera</taxon>
        <taxon>Endopterygota</taxon>
        <taxon>Coleoptera</taxon>
        <taxon>Polyphaga</taxon>
        <taxon>Cucujiformia</taxon>
        <taxon>Tenebrionidae</taxon>
        <taxon>Zophobas</taxon>
    </lineage>
</organism>
<dbReference type="EMBL" id="JALNTZ010000003">
    <property type="protein sequence ID" value="KAJ3657793.1"/>
    <property type="molecule type" value="Genomic_DNA"/>
</dbReference>
<dbReference type="AlphaFoldDB" id="A0AA38IH35"/>